<gene>
    <name evidence="2" type="ORF">EDD35_8030</name>
</gene>
<dbReference type="Proteomes" id="UP000274843">
    <property type="component" value="Unassembled WGS sequence"/>
</dbReference>
<proteinExistence type="predicted"/>
<organism evidence="2 3">
    <name type="scientific">Amycolatopsis thermoflava</name>
    <dbReference type="NCBI Taxonomy" id="84480"/>
    <lineage>
        <taxon>Bacteria</taxon>
        <taxon>Bacillati</taxon>
        <taxon>Actinomycetota</taxon>
        <taxon>Actinomycetes</taxon>
        <taxon>Pseudonocardiales</taxon>
        <taxon>Pseudonocardiaceae</taxon>
        <taxon>Amycolatopsis</taxon>
        <taxon>Amycolatopsis methanolica group</taxon>
    </lineage>
</organism>
<evidence type="ECO:0008006" key="4">
    <source>
        <dbReference type="Google" id="ProtNLM"/>
    </source>
</evidence>
<keyword evidence="3" id="KW-1185">Reference proteome</keyword>
<evidence type="ECO:0000256" key="1">
    <source>
        <dbReference type="SAM" id="MobiDB-lite"/>
    </source>
</evidence>
<name>A0A3N2G8Q4_9PSEU</name>
<sequence length="132" mass="14064">MTGFDDLARESDERLRAIARAAEERARATVSEAIDGGFGDVLVSGTGVLVDVRLDAARLRTVPEARLAEAVVSAIRRAGQGAPPSAVRRPRPPAGDEPEELFTGLADEHRRRAARERVTCCPHCGGTLPAQP</sequence>
<evidence type="ECO:0000313" key="2">
    <source>
        <dbReference type="EMBL" id="ROS32265.1"/>
    </source>
</evidence>
<dbReference type="GeneID" id="301849234"/>
<comment type="caution">
    <text evidence="2">The sequence shown here is derived from an EMBL/GenBank/DDBJ whole genome shotgun (WGS) entry which is preliminary data.</text>
</comment>
<feature type="region of interest" description="Disordered" evidence="1">
    <location>
        <begin position="78"/>
        <end position="99"/>
    </location>
</feature>
<dbReference type="RefSeq" id="WP_037322432.1">
    <property type="nucleotide sequence ID" value="NZ_CBDRBK010000002.1"/>
</dbReference>
<dbReference type="EMBL" id="RKHY01000002">
    <property type="protein sequence ID" value="ROS32265.1"/>
    <property type="molecule type" value="Genomic_DNA"/>
</dbReference>
<dbReference type="AlphaFoldDB" id="A0A3N2G8Q4"/>
<accession>A0A3N2G8Q4</accession>
<reference evidence="2 3" key="1">
    <citation type="submission" date="2018-11" db="EMBL/GenBank/DDBJ databases">
        <title>Sequencing the genomes of 1000 actinobacteria strains.</title>
        <authorList>
            <person name="Klenk H.-P."/>
        </authorList>
    </citation>
    <scope>NUCLEOTIDE SEQUENCE [LARGE SCALE GENOMIC DNA]</scope>
    <source>
        <strain evidence="2 3">DSM 44348</strain>
    </source>
</reference>
<protein>
    <recommendedName>
        <fullName evidence="4">YbaB/EbfC DNA-binding family protein</fullName>
    </recommendedName>
</protein>
<evidence type="ECO:0000313" key="3">
    <source>
        <dbReference type="Proteomes" id="UP000274843"/>
    </source>
</evidence>